<dbReference type="EMBL" id="PEWP01000022">
    <property type="protein sequence ID" value="PIU46956.1"/>
    <property type="molecule type" value="Genomic_DNA"/>
</dbReference>
<comment type="similarity">
    <text evidence="1">Belongs to the universal ribosomal protein uS9 family.</text>
</comment>
<evidence type="ECO:0000313" key="6">
    <source>
        <dbReference type="EMBL" id="PIU46956.1"/>
    </source>
</evidence>
<dbReference type="Gene3D" id="3.30.230.10">
    <property type="match status" value="1"/>
</dbReference>
<dbReference type="AlphaFoldDB" id="A0A2M6Z3J6"/>
<dbReference type="PANTHER" id="PTHR21569">
    <property type="entry name" value="RIBOSOMAL PROTEIN S9"/>
    <property type="match status" value="1"/>
</dbReference>
<dbReference type="Proteomes" id="UP000228777">
    <property type="component" value="Unassembled WGS sequence"/>
</dbReference>
<dbReference type="InterPro" id="IPR000754">
    <property type="entry name" value="Ribosomal_uS9"/>
</dbReference>
<proteinExistence type="inferred from homology"/>
<protein>
    <recommendedName>
        <fullName evidence="4">Small ribosomal subunit protein uS9</fullName>
    </recommendedName>
    <alternativeName>
        <fullName evidence="5">30S ribosomal protein S9</fullName>
    </alternativeName>
</protein>
<evidence type="ECO:0000256" key="4">
    <source>
        <dbReference type="ARBA" id="ARBA00035259"/>
    </source>
</evidence>
<dbReference type="InterPro" id="IPR014721">
    <property type="entry name" value="Ribsml_uS5_D2-typ_fold_subgr"/>
</dbReference>
<reference evidence="7" key="1">
    <citation type="submission" date="2017-09" db="EMBL/GenBank/DDBJ databases">
        <title>Depth-based differentiation of microbial function through sediment-hosted aquifers and enrichment of novel symbionts in the deep terrestrial subsurface.</title>
        <authorList>
            <person name="Probst A.J."/>
            <person name="Ladd B."/>
            <person name="Jarett J.K."/>
            <person name="Geller-Mcgrath D.E."/>
            <person name="Sieber C.M.K."/>
            <person name="Emerson J.B."/>
            <person name="Anantharaman K."/>
            <person name="Thomas B.C."/>
            <person name="Malmstrom R."/>
            <person name="Stieglmeier M."/>
            <person name="Klingl A."/>
            <person name="Woyke T."/>
            <person name="Ryan C.M."/>
            <person name="Banfield J.F."/>
        </authorList>
    </citation>
    <scope>NUCLEOTIDE SEQUENCE [LARGE SCALE GENOMIC DNA]</scope>
</reference>
<name>A0A2M6Z3J6_9BACT</name>
<keyword evidence="3" id="KW-0687">Ribonucleoprotein</keyword>
<dbReference type="GO" id="GO:0003735">
    <property type="term" value="F:structural constituent of ribosome"/>
    <property type="evidence" value="ECO:0007669"/>
    <property type="project" value="InterPro"/>
</dbReference>
<gene>
    <name evidence="6" type="ORF">COS93_01285</name>
</gene>
<comment type="caution">
    <text evidence="6">The sequence shown here is derived from an EMBL/GenBank/DDBJ whole genome shotgun (WGS) entry which is preliminary data.</text>
</comment>
<evidence type="ECO:0000256" key="2">
    <source>
        <dbReference type="ARBA" id="ARBA00022980"/>
    </source>
</evidence>
<keyword evidence="2 6" id="KW-0689">Ribosomal protein</keyword>
<evidence type="ECO:0000256" key="5">
    <source>
        <dbReference type="ARBA" id="ARBA00035523"/>
    </source>
</evidence>
<evidence type="ECO:0000256" key="1">
    <source>
        <dbReference type="ARBA" id="ARBA00005251"/>
    </source>
</evidence>
<evidence type="ECO:0000313" key="7">
    <source>
        <dbReference type="Proteomes" id="UP000228777"/>
    </source>
</evidence>
<dbReference type="GO" id="GO:0003723">
    <property type="term" value="F:RNA binding"/>
    <property type="evidence" value="ECO:0007669"/>
    <property type="project" value="TreeGrafter"/>
</dbReference>
<evidence type="ECO:0000256" key="3">
    <source>
        <dbReference type="ARBA" id="ARBA00023274"/>
    </source>
</evidence>
<dbReference type="PANTHER" id="PTHR21569:SF1">
    <property type="entry name" value="SMALL RIBOSOMAL SUBUNIT PROTEIN US9M"/>
    <property type="match status" value="1"/>
</dbReference>
<dbReference type="InterPro" id="IPR020568">
    <property type="entry name" value="Ribosomal_Su5_D2-typ_SF"/>
</dbReference>
<organism evidence="6 7">
    <name type="scientific">bacterium (Candidatus Gribaldobacteria) CG07_land_8_20_14_0_80_33_18</name>
    <dbReference type="NCBI Taxonomy" id="2014272"/>
    <lineage>
        <taxon>Bacteria</taxon>
        <taxon>Candidatus Gribaldobacteria</taxon>
    </lineage>
</organism>
<dbReference type="SUPFAM" id="SSF54211">
    <property type="entry name" value="Ribosomal protein S5 domain 2-like"/>
    <property type="match status" value="1"/>
</dbReference>
<accession>A0A2M6Z3J6</accession>
<dbReference type="InterPro" id="IPR023035">
    <property type="entry name" value="Ribosomal_uS9_bac/plastid"/>
</dbReference>
<dbReference type="NCBIfam" id="NF001099">
    <property type="entry name" value="PRK00132.1"/>
    <property type="match status" value="1"/>
</dbReference>
<dbReference type="Pfam" id="PF00380">
    <property type="entry name" value="Ribosomal_S9"/>
    <property type="match status" value="1"/>
</dbReference>
<dbReference type="GO" id="GO:0006412">
    <property type="term" value="P:translation"/>
    <property type="evidence" value="ECO:0007669"/>
    <property type="project" value="InterPro"/>
</dbReference>
<dbReference type="GO" id="GO:0022627">
    <property type="term" value="C:cytosolic small ribosomal subunit"/>
    <property type="evidence" value="ECO:0007669"/>
    <property type="project" value="TreeGrafter"/>
</dbReference>
<sequence>MKYFEAVGRRKTAIARARIFLQGEKEIKVNNKSYKIYFPTIELQKIIESPFNKLNCQDKFGVNLLVKKGGIHAQAEAARLAIAKALCLLDPNFKKLLRNEGYLTRDSRMRERKKFGLKRARRAPQWSKR</sequence>